<reference evidence="1" key="1">
    <citation type="submission" date="2016-01" db="EMBL/GenBank/DDBJ databases">
        <title>Reference transcriptome for the parasite Schistocephalus solidus: insights into the molecular evolution of parasitism.</title>
        <authorList>
            <person name="Hebert F.O."/>
            <person name="Grambauer S."/>
            <person name="Barber I."/>
            <person name="Landry C.R."/>
            <person name="Aubin-Horth N."/>
        </authorList>
    </citation>
    <scope>NUCLEOTIDE SEQUENCE</scope>
</reference>
<feature type="non-terminal residue" evidence="1">
    <location>
        <position position="1"/>
    </location>
</feature>
<protein>
    <submittedName>
        <fullName evidence="1">Uncharacterized protein</fullName>
    </submittedName>
</protein>
<organism evidence="1">
    <name type="scientific">Schistocephalus solidus</name>
    <name type="common">Tapeworm</name>
    <dbReference type="NCBI Taxonomy" id="70667"/>
    <lineage>
        <taxon>Eukaryota</taxon>
        <taxon>Metazoa</taxon>
        <taxon>Spiralia</taxon>
        <taxon>Lophotrochozoa</taxon>
        <taxon>Platyhelminthes</taxon>
        <taxon>Cestoda</taxon>
        <taxon>Eucestoda</taxon>
        <taxon>Diphyllobothriidea</taxon>
        <taxon>Diphyllobothriidae</taxon>
        <taxon>Schistocephalus</taxon>
    </lineage>
</organism>
<sequence length="121" mass="13606">PAYRAVLTTAAACERRPTVMGARLRQRTSFFEKAPCHDVNTPNTKTLSFPRSLSVIASSLPELTVMSTSNKFLKNVSLLQKAHKTNQTETIEDLFYKQNRLMGLKTGLWCLGVLSLYKENL</sequence>
<dbReference type="EMBL" id="GEEE01004743">
    <property type="protein sequence ID" value="JAP58482.1"/>
    <property type="molecule type" value="Transcribed_RNA"/>
</dbReference>
<dbReference type="EMBL" id="GEEE01010890">
    <property type="protein sequence ID" value="JAP52335.1"/>
    <property type="molecule type" value="Transcribed_RNA"/>
</dbReference>
<name>A0A0X3PK69_SCHSO</name>
<gene>
    <name evidence="1" type="ORF">TR136914</name>
</gene>
<accession>A0A0X3PK69</accession>
<dbReference type="AlphaFoldDB" id="A0A0X3PK69"/>
<evidence type="ECO:0000313" key="1">
    <source>
        <dbReference type="EMBL" id="JAP52335.1"/>
    </source>
</evidence>
<proteinExistence type="predicted"/>